<dbReference type="GeneID" id="1497436"/>
<evidence type="ECO:0000256" key="1">
    <source>
        <dbReference type="ARBA" id="ARBA00009551"/>
    </source>
</evidence>
<dbReference type="Proteomes" id="UP000096688">
    <property type="component" value="Genome"/>
</dbReference>
<dbReference type="RefSeq" id="NP_043292.1">
    <property type="nucleotide sequence ID" value="NC_001676.1"/>
</dbReference>
<dbReference type="Proteomes" id="UP000155629">
    <property type="component" value="Genome"/>
</dbReference>
<evidence type="ECO:0000313" key="10">
    <source>
        <dbReference type="EMBL" id="CAD1807779.1"/>
    </source>
</evidence>
<dbReference type="EMBL" id="KF436889">
    <property type="protein sequence ID" value="ALJ33026.1"/>
    <property type="molecule type" value="Genomic_DNA"/>
</dbReference>
<feature type="region of interest" description="Disordered" evidence="3">
    <location>
        <begin position="69"/>
        <end position="107"/>
    </location>
</feature>
<dbReference type="EMBL" id="KF436892">
    <property type="protein sequence ID" value="ALJ33047.1"/>
    <property type="molecule type" value="Genomic_DNA"/>
</dbReference>
<sequence length="134" mass="15373">MQWVFIIWMQNTKCIMWILKRKHLSMGNMDSGRCVWAAASFFLLHLYLVPKRHCQYPLLALLNTPDQPIPHHVPTTPQKQSRARRRLENELESTAQTSNHTAPQTPWAVTTTGTSVTITTRTKDGTQVVVTLHL</sequence>
<proteinExistence type="inferred from homology"/>
<dbReference type="EMBL" id="LR862001">
    <property type="protein sequence ID" value="CAD1814024.1"/>
    <property type="molecule type" value="Genomic_DNA"/>
</dbReference>
<evidence type="ECO:0000313" key="4">
    <source>
        <dbReference type="EMBL" id="ALJ33019.1"/>
    </source>
</evidence>
<dbReference type="EMBL" id="KF436890">
    <property type="protein sequence ID" value="ALJ33033.1"/>
    <property type="molecule type" value="Genomic_DNA"/>
</dbReference>
<evidence type="ECO:0000313" key="9">
    <source>
        <dbReference type="EMBL" id="CAD1807759.1"/>
    </source>
</evidence>
<comment type="similarity">
    <text evidence="1">Belongs to the papillomaviridae E4 protein family.</text>
</comment>
<dbReference type="EMBL" id="KF436888">
    <property type="protein sequence ID" value="ALJ33019.1"/>
    <property type="molecule type" value="Genomic_DNA"/>
</dbReference>
<protein>
    <submittedName>
        <fullName evidence="6">Early protein E4</fullName>
    </submittedName>
</protein>
<evidence type="ECO:0000256" key="3">
    <source>
        <dbReference type="SAM" id="MobiDB-lite"/>
    </source>
</evidence>
<reference evidence="8" key="2">
    <citation type="submission" date="2020-07" db="EMBL/GenBank/DDBJ databases">
        <authorList>
            <person name="Wienecke-Baldacchino K A."/>
        </authorList>
    </citation>
    <scope>NUCLEOTIDE SEQUENCE</scope>
    <source>
        <strain evidence="9">LNS0599800_HPV54</strain>
        <strain evidence="10">LNS0630100_HPV54</strain>
        <strain evidence="8">LNS2636557_HPV54</strain>
        <strain evidence="11">LNS6974147_HPV54</strain>
    </source>
</reference>
<gene>
    <name evidence="6" type="primary">E4</name>
</gene>
<organism evidence="6 12">
    <name type="scientific">Human papillomavirus type 54</name>
    <dbReference type="NCBI Taxonomy" id="1671798"/>
    <lineage>
        <taxon>Viruses</taxon>
        <taxon>Monodnaviria</taxon>
        <taxon>Shotokuvirae</taxon>
        <taxon>Cossaviricota</taxon>
        <taxon>Papovaviricetes</taxon>
        <taxon>Zurhausenvirales</taxon>
        <taxon>Papillomaviridae</taxon>
        <taxon>Firstpapillomavirinae</taxon>
        <taxon>Alphapapillomavirus</taxon>
        <taxon>Alphapapillomavirus 13</taxon>
    </lineage>
</organism>
<evidence type="ECO:0000256" key="2">
    <source>
        <dbReference type="ARBA" id="ARBA00022518"/>
    </source>
</evidence>
<evidence type="ECO:0000313" key="8">
    <source>
        <dbReference type="EMBL" id="CAD1807105.1"/>
    </source>
</evidence>
<keyword evidence="2" id="KW-0244">Early protein</keyword>
<dbReference type="EMBL" id="LR861940">
    <property type="protein sequence ID" value="CAD1807759.1"/>
    <property type="molecule type" value="Genomic_DNA"/>
</dbReference>
<dbReference type="EMBL" id="LR861850">
    <property type="protein sequence ID" value="CAD1807105.1"/>
    <property type="molecule type" value="Genomic_DNA"/>
</dbReference>
<feature type="compositionally biased region" description="Polar residues" evidence="3">
    <location>
        <begin position="92"/>
        <end position="104"/>
    </location>
</feature>
<dbReference type="Pfam" id="PF02711">
    <property type="entry name" value="Pap_E4"/>
    <property type="match status" value="1"/>
</dbReference>
<accession>A0A0P0E6A0</accession>
<dbReference type="Proteomes" id="UP000112252">
    <property type="component" value="Genome"/>
</dbReference>
<name>A0A0P0E6A0_HPV54</name>
<evidence type="ECO:0000313" key="13">
    <source>
        <dbReference type="Proteomes" id="UP000104990"/>
    </source>
</evidence>
<dbReference type="Proteomes" id="UP000104990">
    <property type="component" value="Genome"/>
</dbReference>
<evidence type="ECO:0000313" key="5">
    <source>
        <dbReference type="EMBL" id="ALJ33026.1"/>
    </source>
</evidence>
<evidence type="ECO:0000313" key="12">
    <source>
        <dbReference type="Proteomes" id="UP000096688"/>
    </source>
</evidence>
<dbReference type="EMBL" id="LR861943">
    <property type="protein sequence ID" value="CAD1807779.1"/>
    <property type="molecule type" value="Genomic_DNA"/>
</dbReference>
<evidence type="ECO:0000313" key="7">
    <source>
        <dbReference type="EMBL" id="ALJ33047.1"/>
    </source>
</evidence>
<evidence type="ECO:0000313" key="11">
    <source>
        <dbReference type="EMBL" id="CAD1814024.1"/>
    </source>
</evidence>
<evidence type="ECO:0000313" key="6">
    <source>
        <dbReference type="EMBL" id="ALJ33033.1"/>
    </source>
</evidence>
<reference evidence="12 13" key="1">
    <citation type="journal article" date="2013" name="Virology">
        <title>Human papillomavirus genome variants.</title>
        <authorList>
            <person name="Burk R.D."/>
            <person name="Harari A."/>
            <person name="Chen Z."/>
        </authorList>
    </citation>
    <scope>NUCLEOTIDE SEQUENCE [LARGE SCALE GENOMIC DNA]</scope>
    <source>
        <strain evidence="7">Qv25329</strain>
        <strain evidence="4">Qv25716</strain>
        <strain evidence="5">Qv31535</strain>
        <strain evidence="6">Qv37898</strain>
    </source>
</reference>
<dbReference type="InterPro" id="IPR003861">
    <property type="entry name" value="Papilloma_E4"/>
</dbReference>
<dbReference type="KEGG" id="vg:1497436"/>
<organismHost>
    <name type="scientific">Homo sapiens</name>
    <name type="common">Human</name>
    <dbReference type="NCBI Taxonomy" id="9606"/>
</organismHost>